<protein>
    <submittedName>
        <fullName evidence="2">GNAT domain containing protein</fullName>
    </submittedName>
</protein>
<dbReference type="InterPro" id="IPR016181">
    <property type="entry name" value="Acyl_CoA_acyltransferase"/>
</dbReference>
<sequence>MKLRHPNPGDVDALVRLARAMHLESWYAGFDFSEAKVRRFIDEIMEAPHFLALIAEDKDAQIVGFFVAAEMEHYFGNDRYACDVCTYVAPDARGSVAFKRMIAAYEAWCRIRNVKEIHVGFSSGVTLDKVQRYYQRLGYASPLMAWRKKCVWPV</sequence>
<evidence type="ECO:0000313" key="2">
    <source>
        <dbReference type="EMBL" id="CAB4187756.1"/>
    </source>
</evidence>
<dbReference type="PROSITE" id="PS51186">
    <property type="entry name" value="GNAT"/>
    <property type="match status" value="1"/>
</dbReference>
<organism evidence="2">
    <name type="scientific">uncultured Caudovirales phage</name>
    <dbReference type="NCBI Taxonomy" id="2100421"/>
    <lineage>
        <taxon>Viruses</taxon>
        <taxon>Duplodnaviria</taxon>
        <taxon>Heunggongvirae</taxon>
        <taxon>Uroviricota</taxon>
        <taxon>Caudoviricetes</taxon>
        <taxon>Peduoviridae</taxon>
        <taxon>Maltschvirus</taxon>
        <taxon>Maltschvirus maltsch</taxon>
    </lineage>
</organism>
<reference evidence="2" key="1">
    <citation type="submission" date="2020-05" db="EMBL/GenBank/DDBJ databases">
        <authorList>
            <person name="Chiriac C."/>
            <person name="Salcher M."/>
            <person name="Ghai R."/>
            <person name="Kavagutti S V."/>
        </authorList>
    </citation>
    <scope>NUCLEOTIDE SEQUENCE</scope>
</reference>
<name>A0A6J5QZ43_9CAUD</name>
<gene>
    <name evidence="2" type="ORF">UFOVP1167_15</name>
</gene>
<dbReference type="EMBL" id="LR797113">
    <property type="protein sequence ID" value="CAB4187756.1"/>
    <property type="molecule type" value="Genomic_DNA"/>
</dbReference>
<dbReference type="SUPFAM" id="SSF55729">
    <property type="entry name" value="Acyl-CoA N-acyltransferases (Nat)"/>
    <property type="match status" value="1"/>
</dbReference>
<feature type="domain" description="N-acetyltransferase" evidence="1">
    <location>
        <begin position="1"/>
        <end position="154"/>
    </location>
</feature>
<dbReference type="Gene3D" id="3.40.630.30">
    <property type="match status" value="1"/>
</dbReference>
<accession>A0A6J5QZ43</accession>
<proteinExistence type="predicted"/>
<dbReference type="InterPro" id="IPR000182">
    <property type="entry name" value="GNAT_dom"/>
</dbReference>
<evidence type="ECO:0000259" key="1">
    <source>
        <dbReference type="PROSITE" id="PS51186"/>
    </source>
</evidence>
<dbReference type="Pfam" id="PF00583">
    <property type="entry name" value="Acetyltransf_1"/>
    <property type="match status" value="1"/>
</dbReference>
<dbReference type="GO" id="GO:0016747">
    <property type="term" value="F:acyltransferase activity, transferring groups other than amino-acyl groups"/>
    <property type="evidence" value="ECO:0007669"/>
    <property type="project" value="InterPro"/>
</dbReference>